<accession>A0ABV1U9U7</accession>
<dbReference type="Proteomes" id="UP001470023">
    <property type="component" value="Unassembled WGS sequence"/>
</dbReference>
<gene>
    <name evidence="4" type="ORF">ABT272_22490</name>
</gene>
<comment type="similarity">
    <text evidence="1 2">Belongs to the anti-sigma-factor antagonist family.</text>
</comment>
<evidence type="ECO:0000313" key="4">
    <source>
        <dbReference type="EMBL" id="MER6430484.1"/>
    </source>
</evidence>
<dbReference type="SUPFAM" id="SSF52091">
    <property type="entry name" value="SpoIIaa-like"/>
    <property type="match status" value="1"/>
</dbReference>
<dbReference type="NCBIfam" id="TIGR00377">
    <property type="entry name" value="ant_ant_sig"/>
    <property type="match status" value="1"/>
</dbReference>
<comment type="caution">
    <text evidence="4">The sequence shown here is derived from an EMBL/GenBank/DDBJ whole genome shotgun (WGS) entry which is preliminary data.</text>
</comment>
<dbReference type="PANTHER" id="PTHR33495:SF2">
    <property type="entry name" value="ANTI-SIGMA FACTOR ANTAGONIST TM_1081-RELATED"/>
    <property type="match status" value="1"/>
</dbReference>
<dbReference type="Gene3D" id="3.30.750.24">
    <property type="entry name" value="STAS domain"/>
    <property type="match status" value="1"/>
</dbReference>
<sequence length="107" mass="11235">MRARQTAQDAYVIEVDGELDHHTTGQLDAAIDHALTRGAAAVLIDLQPTTFLDSSGLNALLTAHRAAARAGARLALIAPSAAVHRMLSLTGIDRVLPTYPTTEAALP</sequence>
<dbReference type="InterPro" id="IPR003658">
    <property type="entry name" value="Anti-sigma_ant"/>
</dbReference>
<evidence type="ECO:0000256" key="1">
    <source>
        <dbReference type="ARBA" id="ARBA00009013"/>
    </source>
</evidence>
<dbReference type="PROSITE" id="PS50801">
    <property type="entry name" value="STAS"/>
    <property type="match status" value="1"/>
</dbReference>
<dbReference type="InterPro" id="IPR002645">
    <property type="entry name" value="STAS_dom"/>
</dbReference>
<evidence type="ECO:0000259" key="3">
    <source>
        <dbReference type="PROSITE" id="PS50801"/>
    </source>
</evidence>
<dbReference type="PANTHER" id="PTHR33495">
    <property type="entry name" value="ANTI-SIGMA FACTOR ANTAGONIST TM_1081-RELATED-RELATED"/>
    <property type="match status" value="1"/>
</dbReference>
<proteinExistence type="inferred from homology"/>
<organism evidence="4 5">
    <name type="scientific">Streptomyces sp. 900105245</name>
    <dbReference type="NCBI Taxonomy" id="3154379"/>
    <lineage>
        <taxon>Bacteria</taxon>
        <taxon>Bacillati</taxon>
        <taxon>Actinomycetota</taxon>
        <taxon>Actinomycetes</taxon>
        <taxon>Kitasatosporales</taxon>
        <taxon>Streptomycetaceae</taxon>
        <taxon>Streptomyces</taxon>
    </lineage>
</organism>
<dbReference type="Pfam" id="PF01740">
    <property type="entry name" value="STAS"/>
    <property type="match status" value="1"/>
</dbReference>
<reference evidence="4 5" key="1">
    <citation type="submission" date="2024-06" db="EMBL/GenBank/DDBJ databases">
        <title>The Natural Products Discovery Center: Release of the First 8490 Sequenced Strains for Exploring Actinobacteria Biosynthetic Diversity.</title>
        <authorList>
            <person name="Kalkreuter E."/>
            <person name="Kautsar S.A."/>
            <person name="Yang D."/>
            <person name="Bader C.D."/>
            <person name="Teijaro C.N."/>
            <person name="Fluegel L."/>
            <person name="Davis C.M."/>
            <person name="Simpson J.R."/>
            <person name="Lauterbach L."/>
            <person name="Steele A.D."/>
            <person name="Gui C."/>
            <person name="Meng S."/>
            <person name="Li G."/>
            <person name="Viehrig K."/>
            <person name="Ye F."/>
            <person name="Su P."/>
            <person name="Kiefer A.F."/>
            <person name="Nichols A."/>
            <person name="Cepeda A.J."/>
            <person name="Yan W."/>
            <person name="Fan B."/>
            <person name="Jiang Y."/>
            <person name="Adhikari A."/>
            <person name="Zheng C.-J."/>
            <person name="Schuster L."/>
            <person name="Cowan T.M."/>
            <person name="Smanski M.J."/>
            <person name="Chevrette M.G."/>
            <person name="De Carvalho L.P.S."/>
            <person name="Shen B."/>
        </authorList>
    </citation>
    <scope>NUCLEOTIDE SEQUENCE [LARGE SCALE GENOMIC DNA]</scope>
    <source>
        <strain evidence="4 5">NPDC001166</strain>
    </source>
</reference>
<evidence type="ECO:0000313" key="5">
    <source>
        <dbReference type="Proteomes" id="UP001470023"/>
    </source>
</evidence>
<dbReference type="EMBL" id="JBEPAZ010000019">
    <property type="protein sequence ID" value="MER6430484.1"/>
    <property type="molecule type" value="Genomic_DNA"/>
</dbReference>
<name>A0ABV1U9U7_9ACTN</name>
<dbReference type="InterPro" id="IPR036513">
    <property type="entry name" value="STAS_dom_sf"/>
</dbReference>
<keyword evidence="5" id="KW-1185">Reference proteome</keyword>
<feature type="domain" description="STAS" evidence="3">
    <location>
        <begin position="1"/>
        <end position="107"/>
    </location>
</feature>
<protein>
    <recommendedName>
        <fullName evidence="2">Anti-sigma factor antagonist</fullName>
    </recommendedName>
</protein>
<evidence type="ECO:0000256" key="2">
    <source>
        <dbReference type="RuleBase" id="RU003749"/>
    </source>
</evidence>
<dbReference type="CDD" id="cd07043">
    <property type="entry name" value="STAS_anti-anti-sigma_factors"/>
    <property type="match status" value="1"/>
</dbReference>
<dbReference type="RefSeq" id="WP_352064219.1">
    <property type="nucleotide sequence ID" value="NZ_JBEPAZ010000019.1"/>
</dbReference>